<evidence type="ECO:0008006" key="2">
    <source>
        <dbReference type="Google" id="ProtNLM"/>
    </source>
</evidence>
<comment type="caution">
    <text evidence="1">The sequence shown here is derived from an EMBL/GenBank/DDBJ whole genome shotgun (WGS) entry which is preliminary data.</text>
</comment>
<dbReference type="Gene3D" id="3.40.190.10">
    <property type="entry name" value="Periplasmic binding protein-like II"/>
    <property type="match status" value="2"/>
</dbReference>
<reference evidence="1" key="1">
    <citation type="submission" date="2019-08" db="EMBL/GenBank/DDBJ databases">
        <authorList>
            <person name="Kucharzyk K."/>
            <person name="Murdoch R.W."/>
            <person name="Higgins S."/>
            <person name="Loffler F."/>
        </authorList>
    </citation>
    <scope>NUCLEOTIDE SEQUENCE</scope>
</reference>
<dbReference type="NCBIfam" id="TIGR02122">
    <property type="entry name" value="TRAP_TAXI"/>
    <property type="match status" value="1"/>
</dbReference>
<dbReference type="PANTHER" id="PTHR42941">
    <property type="entry name" value="SLL1037 PROTEIN"/>
    <property type="match status" value="1"/>
</dbReference>
<organism evidence="1">
    <name type="scientific">bioreactor metagenome</name>
    <dbReference type="NCBI Taxonomy" id="1076179"/>
    <lineage>
        <taxon>unclassified sequences</taxon>
        <taxon>metagenomes</taxon>
        <taxon>ecological metagenomes</taxon>
    </lineage>
</organism>
<dbReference type="CDD" id="cd13520">
    <property type="entry name" value="PBP2_TAXI_TRAP"/>
    <property type="match status" value="1"/>
</dbReference>
<proteinExistence type="predicted"/>
<evidence type="ECO:0000313" key="1">
    <source>
        <dbReference type="EMBL" id="MPL64586.1"/>
    </source>
</evidence>
<sequence>MKKLVLFILVAVLVAFPAFGQRKTELLMGTASMGGAFYPVGQGIANLVTKYSKSYSMVPVVTGGAVENPRLLDSGDVDIAITNANIAYFAWAGTSPYTKKIDITCLASLYPSVLHMAVPVNSSINDFGDLKGKRVAVGPAGGGTLDILKVLLDEYGMTMKDITPSYLAYGDGFSQMADGNVDAAFALSGYPAAAVMQTIATKEIKFIEVQPDKLASIMKKYPYYTDITIGKDVYKTRKDPVVIGVQNVLIVKRNFSEEAVYQITKALFDNLPEFAAANANAKQIDVKKASQVPIPLHPGAERFYAGK</sequence>
<dbReference type="SUPFAM" id="SSF53850">
    <property type="entry name" value="Periplasmic binding protein-like II"/>
    <property type="match status" value="1"/>
</dbReference>
<accession>A0A644TCD5</accession>
<dbReference type="AlphaFoldDB" id="A0A644TCD5"/>
<dbReference type="PANTHER" id="PTHR42941:SF1">
    <property type="entry name" value="SLL1037 PROTEIN"/>
    <property type="match status" value="1"/>
</dbReference>
<gene>
    <name evidence="1" type="ORF">SDC9_10241</name>
</gene>
<dbReference type="InterPro" id="IPR011852">
    <property type="entry name" value="TRAP_TAXI"/>
</dbReference>
<dbReference type="Pfam" id="PF16868">
    <property type="entry name" value="NMT1_3"/>
    <property type="match status" value="1"/>
</dbReference>
<protein>
    <recommendedName>
        <fullName evidence="2">TRAP transporter solute receptor, TAXI family</fullName>
    </recommendedName>
</protein>
<dbReference type="EMBL" id="VSSQ01000025">
    <property type="protein sequence ID" value="MPL64586.1"/>
    <property type="molecule type" value="Genomic_DNA"/>
</dbReference>
<name>A0A644TCD5_9ZZZZ</name>